<protein>
    <recommendedName>
        <fullName evidence="7">Cytochrome b561 bacterial/Ni-hydrogenase domain-containing protein</fullName>
    </recommendedName>
</protein>
<dbReference type="Pfam" id="PF01292">
    <property type="entry name" value="Ni_hydr_CYTB"/>
    <property type="match status" value="1"/>
</dbReference>
<dbReference type="EMBL" id="JPEO01000001">
    <property type="protein sequence ID" value="KFZ39098.1"/>
    <property type="molecule type" value="Genomic_DNA"/>
</dbReference>
<dbReference type="eggNOG" id="ENOG5032QDR">
    <property type="taxonomic scope" value="Bacteria"/>
</dbReference>
<dbReference type="AlphaFoldDB" id="A0A094LV35"/>
<proteinExistence type="predicted"/>
<feature type="transmembrane region" description="Helical" evidence="6">
    <location>
        <begin position="7"/>
        <end position="27"/>
    </location>
</feature>
<dbReference type="RefSeq" id="WP_037438967.1">
    <property type="nucleotide sequence ID" value="NZ_JPEO01000001.1"/>
</dbReference>
<name>A0A094LV35_9GAMM</name>
<evidence type="ECO:0000256" key="6">
    <source>
        <dbReference type="SAM" id="Phobius"/>
    </source>
</evidence>
<evidence type="ECO:0000256" key="2">
    <source>
        <dbReference type="ARBA" id="ARBA00022475"/>
    </source>
</evidence>
<keyword evidence="9" id="KW-1185">Reference proteome</keyword>
<dbReference type="InterPro" id="IPR011577">
    <property type="entry name" value="Cyt_b561_bac/Ni-Hgenase"/>
</dbReference>
<keyword evidence="3 6" id="KW-0812">Transmembrane</keyword>
<keyword evidence="2" id="KW-1003">Cell membrane</keyword>
<dbReference type="InterPro" id="IPR016174">
    <property type="entry name" value="Di-haem_cyt_TM"/>
</dbReference>
<dbReference type="Gene3D" id="1.20.950.20">
    <property type="entry name" value="Transmembrane di-heme cytochromes, Chain C"/>
    <property type="match status" value="1"/>
</dbReference>
<evidence type="ECO:0000256" key="3">
    <source>
        <dbReference type="ARBA" id="ARBA00022692"/>
    </source>
</evidence>
<organism evidence="8 9">
    <name type="scientific">Shewanella mangrovi</name>
    <dbReference type="NCBI Taxonomy" id="1515746"/>
    <lineage>
        <taxon>Bacteria</taxon>
        <taxon>Pseudomonadati</taxon>
        <taxon>Pseudomonadota</taxon>
        <taxon>Gammaproteobacteria</taxon>
        <taxon>Alteromonadales</taxon>
        <taxon>Shewanellaceae</taxon>
        <taxon>Shewanella</taxon>
    </lineage>
</organism>
<sequence length="171" mass="19032">MKRLVALLVQSVHLVLMLLCAFLLIGSSKLMMLRRIPDNAGFWDLSHVWLGWLAAVLALIFFAKLCVHGRWRLYFPWLALAWRPILNDIKGLSKGKVPSAGGAGLFSLIEGFTVLSLLLTGVTGALWFLTQGSADAASWRLWHHSAAHWFIGLLIVHVICALSHLIDLVRD</sequence>
<comment type="caution">
    <text evidence="8">The sequence shown here is derived from an EMBL/GenBank/DDBJ whole genome shotgun (WGS) entry which is preliminary data.</text>
</comment>
<evidence type="ECO:0000313" key="9">
    <source>
        <dbReference type="Proteomes" id="UP000029264"/>
    </source>
</evidence>
<feature type="transmembrane region" description="Helical" evidence="6">
    <location>
        <begin position="103"/>
        <end position="129"/>
    </location>
</feature>
<dbReference type="GO" id="GO:0022904">
    <property type="term" value="P:respiratory electron transport chain"/>
    <property type="evidence" value="ECO:0007669"/>
    <property type="project" value="InterPro"/>
</dbReference>
<dbReference type="SUPFAM" id="SSF81342">
    <property type="entry name" value="Transmembrane di-heme cytochromes"/>
    <property type="match status" value="1"/>
</dbReference>
<evidence type="ECO:0000256" key="4">
    <source>
        <dbReference type="ARBA" id="ARBA00022989"/>
    </source>
</evidence>
<dbReference type="OrthoDB" id="6265126at2"/>
<keyword evidence="5 6" id="KW-0472">Membrane</keyword>
<dbReference type="STRING" id="1515746.HR45_01485"/>
<evidence type="ECO:0000256" key="1">
    <source>
        <dbReference type="ARBA" id="ARBA00004651"/>
    </source>
</evidence>
<feature type="transmembrane region" description="Helical" evidence="6">
    <location>
        <begin position="149"/>
        <end position="169"/>
    </location>
</feature>
<reference evidence="8 9" key="1">
    <citation type="submission" date="2014-06" db="EMBL/GenBank/DDBJ databases">
        <title>Shewanella sp. YQH10.</title>
        <authorList>
            <person name="Liu Y."/>
            <person name="Zeng R."/>
        </authorList>
    </citation>
    <scope>NUCLEOTIDE SEQUENCE [LARGE SCALE GENOMIC DNA]</scope>
    <source>
        <strain evidence="8 9">YQH10</strain>
    </source>
</reference>
<gene>
    <name evidence="8" type="ORF">HR45_01485</name>
</gene>
<evidence type="ECO:0000259" key="7">
    <source>
        <dbReference type="Pfam" id="PF01292"/>
    </source>
</evidence>
<keyword evidence="4 6" id="KW-1133">Transmembrane helix</keyword>
<evidence type="ECO:0000256" key="5">
    <source>
        <dbReference type="ARBA" id="ARBA00023136"/>
    </source>
</evidence>
<dbReference type="Proteomes" id="UP000029264">
    <property type="component" value="Unassembled WGS sequence"/>
</dbReference>
<accession>A0A094LV35</accession>
<feature type="domain" description="Cytochrome b561 bacterial/Ni-hydrogenase" evidence="7">
    <location>
        <begin position="8"/>
        <end position="164"/>
    </location>
</feature>
<dbReference type="GO" id="GO:0009055">
    <property type="term" value="F:electron transfer activity"/>
    <property type="evidence" value="ECO:0007669"/>
    <property type="project" value="InterPro"/>
</dbReference>
<dbReference type="GO" id="GO:0005886">
    <property type="term" value="C:plasma membrane"/>
    <property type="evidence" value="ECO:0007669"/>
    <property type="project" value="UniProtKB-SubCell"/>
</dbReference>
<feature type="transmembrane region" description="Helical" evidence="6">
    <location>
        <begin position="47"/>
        <end position="67"/>
    </location>
</feature>
<comment type="subcellular location">
    <subcellularLocation>
        <location evidence="1">Cell membrane</location>
        <topology evidence="1">Multi-pass membrane protein</topology>
    </subcellularLocation>
</comment>
<evidence type="ECO:0000313" key="8">
    <source>
        <dbReference type="EMBL" id="KFZ39098.1"/>
    </source>
</evidence>